<proteinExistence type="predicted"/>
<sequence>MATFDVIAATSSVPNPYCTSYMSVDPTAVATASTRKRWRNEWDFDDIEDEDDGYEVASKFPRTLEHADPSYMTSILPYVVSAAQPIVTVRQTEGAKRPQLKYDPDLPMTKDQTRAWRREQRRKRNRESAAACRKRQRDLISILEGEVAEWKAKFDNALSKIKERDGDVAATELQTQIETMFVISTTNHHRQKKRERSTTCATPPNVPLPEEVYSMGMVHPSNVVSPYDHPQFISFQHASSSSYNHHELHFPVLDDDAIAKANYWNGASPDEFNPTSSRVEKRQHLNEIITRPAQSRLLPLSRRDTPAIERERSPHTMYRRLSPSLNAFNDHIPAVKIAGAVISPLDNIESVCDDLLQVVPDSCISSLMDRANNTTYFHKMTTTAAPIVPVSVASNADAMMMAASTTTTDESIPGVSTDESDEDSDLDEFLLDAALWL</sequence>
<keyword evidence="4" id="KW-1185">Reference proteome</keyword>
<feature type="region of interest" description="Disordered" evidence="1">
    <location>
        <begin position="405"/>
        <end position="424"/>
    </location>
</feature>
<gene>
    <name evidence="3" type="ORF">ACHAWU_002030</name>
</gene>
<dbReference type="PROSITE" id="PS00036">
    <property type="entry name" value="BZIP_BASIC"/>
    <property type="match status" value="1"/>
</dbReference>
<reference evidence="3 4" key="1">
    <citation type="submission" date="2024-10" db="EMBL/GenBank/DDBJ databases">
        <title>Updated reference genomes for cyclostephanoid diatoms.</title>
        <authorList>
            <person name="Roberts W.R."/>
            <person name="Alverson A.J."/>
        </authorList>
    </citation>
    <scope>NUCLEOTIDE SEQUENCE [LARGE SCALE GENOMIC DNA]</scope>
    <source>
        <strain evidence="3 4">AJA232-27</strain>
    </source>
</reference>
<dbReference type="AlphaFoldDB" id="A0ABD3N140"/>
<dbReference type="InterPro" id="IPR046347">
    <property type="entry name" value="bZIP_sf"/>
</dbReference>
<dbReference type="SMART" id="SM00338">
    <property type="entry name" value="BRLZ"/>
    <property type="match status" value="1"/>
</dbReference>
<dbReference type="InterPro" id="IPR004827">
    <property type="entry name" value="bZIP"/>
</dbReference>
<organism evidence="3 4">
    <name type="scientific">Discostella pseudostelligera</name>
    <dbReference type="NCBI Taxonomy" id="259834"/>
    <lineage>
        <taxon>Eukaryota</taxon>
        <taxon>Sar</taxon>
        <taxon>Stramenopiles</taxon>
        <taxon>Ochrophyta</taxon>
        <taxon>Bacillariophyta</taxon>
        <taxon>Coscinodiscophyceae</taxon>
        <taxon>Thalassiosirophycidae</taxon>
        <taxon>Stephanodiscales</taxon>
        <taxon>Stephanodiscaceae</taxon>
        <taxon>Discostella</taxon>
    </lineage>
</organism>
<dbReference type="Pfam" id="PF00170">
    <property type="entry name" value="bZIP_1"/>
    <property type="match status" value="1"/>
</dbReference>
<dbReference type="Proteomes" id="UP001530293">
    <property type="component" value="Unassembled WGS sequence"/>
</dbReference>
<name>A0ABD3N140_9STRA</name>
<feature type="region of interest" description="Disordered" evidence="1">
    <location>
        <begin position="186"/>
        <end position="205"/>
    </location>
</feature>
<dbReference type="EMBL" id="JALLBG020000059">
    <property type="protein sequence ID" value="KAL3768998.1"/>
    <property type="molecule type" value="Genomic_DNA"/>
</dbReference>
<evidence type="ECO:0000259" key="2">
    <source>
        <dbReference type="PROSITE" id="PS00036"/>
    </source>
</evidence>
<dbReference type="SUPFAM" id="SSF57959">
    <property type="entry name" value="Leucine zipper domain"/>
    <property type="match status" value="1"/>
</dbReference>
<evidence type="ECO:0000313" key="3">
    <source>
        <dbReference type="EMBL" id="KAL3768998.1"/>
    </source>
</evidence>
<feature type="domain" description="BZIP" evidence="2">
    <location>
        <begin position="121"/>
        <end position="135"/>
    </location>
</feature>
<evidence type="ECO:0000313" key="4">
    <source>
        <dbReference type="Proteomes" id="UP001530293"/>
    </source>
</evidence>
<accession>A0ABD3N140</accession>
<dbReference type="Gene3D" id="1.20.5.170">
    <property type="match status" value="1"/>
</dbReference>
<evidence type="ECO:0000256" key="1">
    <source>
        <dbReference type="SAM" id="MobiDB-lite"/>
    </source>
</evidence>
<comment type="caution">
    <text evidence="3">The sequence shown here is derived from an EMBL/GenBank/DDBJ whole genome shotgun (WGS) entry which is preliminary data.</text>
</comment>
<protein>
    <recommendedName>
        <fullName evidence="2">BZIP domain-containing protein</fullName>
    </recommendedName>
</protein>